<keyword evidence="2" id="KW-0285">Flavoprotein</keyword>
<dbReference type="GO" id="GO:0016491">
    <property type="term" value="F:oxidoreductase activity"/>
    <property type="evidence" value="ECO:0007669"/>
    <property type="project" value="UniProtKB-KW"/>
</dbReference>
<dbReference type="EMBL" id="CP036274">
    <property type="protein sequence ID" value="QDU29582.1"/>
    <property type="molecule type" value="Genomic_DNA"/>
</dbReference>
<evidence type="ECO:0000313" key="7">
    <source>
        <dbReference type="Proteomes" id="UP000315017"/>
    </source>
</evidence>
<evidence type="ECO:0000313" key="6">
    <source>
        <dbReference type="EMBL" id="QDU29582.1"/>
    </source>
</evidence>
<evidence type="ECO:0000256" key="4">
    <source>
        <dbReference type="ARBA" id="ARBA00023002"/>
    </source>
</evidence>
<dbReference type="AlphaFoldDB" id="A0A517YHA1"/>
<comment type="cofactor">
    <cofactor evidence="1">
        <name>FAD</name>
        <dbReference type="ChEBI" id="CHEBI:57692"/>
    </cofactor>
</comment>
<keyword evidence="3" id="KW-0274">FAD</keyword>
<dbReference type="SUPFAM" id="SSF56176">
    <property type="entry name" value="FAD-binding/transporter-associated domain-like"/>
    <property type="match status" value="1"/>
</dbReference>
<dbReference type="Proteomes" id="UP000315017">
    <property type="component" value="Chromosome"/>
</dbReference>
<gene>
    <name evidence="6" type="ORF">ETAA8_46960</name>
</gene>
<dbReference type="Gene3D" id="3.30.465.10">
    <property type="match status" value="1"/>
</dbReference>
<dbReference type="InterPro" id="IPR016164">
    <property type="entry name" value="FAD-linked_Oxase-like_C"/>
</dbReference>
<evidence type="ECO:0000256" key="2">
    <source>
        <dbReference type="ARBA" id="ARBA00022630"/>
    </source>
</evidence>
<protein>
    <submittedName>
        <fullName evidence="6">Putative FAD-linked oxidoreductase</fullName>
        <ecNumber evidence="6">1.-.-.-</ecNumber>
    </submittedName>
</protein>
<dbReference type="GO" id="GO:0071949">
    <property type="term" value="F:FAD binding"/>
    <property type="evidence" value="ECO:0007669"/>
    <property type="project" value="InterPro"/>
</dbReference>
<evidence type="ECO:0000256" key="1">
    <source>
        <dbReference type="ARBA" id="ARBA00001974"/>
    </source>
</evidence>
<dbReference type="KEGG" id="aagg:ETAA8_46960"/>
<dbReference type="InterPro" id="IPR004113">
    <property type="entry name" value="FAD-bd_oxidored_4_C"/>
</dbReference>
<dbReference type="Pfam" id="PF01565">
    <property type="entry name" value="FAD_binding_4"/>
    <property type="match status" value="1"/>
</dbReference>
<reference evidence="6 7" key="1">
    <citation type="submission" date="2019-02" db="EMBL/GenBank/DDBJ databases">
        <title>Deep-cultivation of Planctomycetes and their phenomic and genomic characterization uncovers novel biology.</title>
        <authorList>
            <person name="Wiegand S."/>
            <person name="Jogler M."/>
            <person name="Boedeker C."/>
            <person name="Pinto D."/>
            <person name="Vollmers J."/>
            <person name="Rivas-Marin E."/>
            <person name="Kohn T."/>
            <person name="Peeters S.H."/>
            <person name="Heuer A."/>
            <person name="Rast P."/>
            <person name="Oberbeckmann S."/>
            <person name="Bunk B."/>
            <person name="Jeske O."/>
            <person name="Meyerdierks A."/>
            <person name="Storesund J.E."/>
            <person name="Kallscheuer N."/>
            <person name="Luecker S."/>
            <person name="Lage O.M."/>
            <person name="Pohl T."/>
            <person name="Merkel B.J."/>
            <person name="Hornburger P."/>
            <person name="Mueller R.-W."/>
            <person name="Bruemmer F."/>
            <person name="Labrenz M."/>
            <person name="Spormann A.M."/>
            <person name="Op den Camp H."/>
            <person name="Overmann J."/>
            <person name="Amann R."/>
            <person name="Jetten M.S.M."/>
            <person name="Mascher T."/>
            <person name="Medema M.H."/>
            <person name="Devos D.P."/>
            <person name="Kaster A.-K."/>
            <person name="Ovreas L."/>
            <person name="Rohde M."/>
            <person name="Galperin M.Y."/>
            <person name="Jogler C."/>
        </authorList>
    </citation>
    <scope>NUCLEOTIDE SEQUENCE [LARGE SCALE GENOMIC DNA]</scope>
    <source>
        <strain evidence="6 7">ETA_A8</strain>
    </source>
</reference>
<dbReference type="InterPro" id="IPR036318">
    <property type="entry name" value="FAD-bd_PCMH-like_sf"/>
</dbReference>
<name>A0A517YHA1_9BACT</name>
<feature type="domain" description="FAD-binding PCMH-type" evidence="5">
    <location>
        <begin position="32"/>
        <end position="217"/>
    </location>
</feature>
<keyword evidence="4 6" id="KW-0560">Oxidoreductase</keyword>
<evidence type="ECO:0000256" key="3">
    <source>
        <dbReference type="ARBA" id="ARBA00022827"/>
    </source>
</evidence>
<proteinExistence type="predicted"/>
<dbReference type="InterPro" id="IPR016169">
    <property type="entry name" value="FAD-bd_PCMH_sub2"/>
</dbReference>
<dbReference type="InterPro" id="IPR006094">
    <property type="entry name" value="Oxid_FAD_bind_N"/>
</dbReference>
<dbReference type="PROSITE" id="PS51387">
    <property type="entry name" value="FAD_PCMH"/>
    <property type="match status" value="1"/>
</dbReference>
<dbReference type="PANTHER" id="PTHR11748">
    <property type="entry name" value="D-LACTATE DEHYDROGENASE"/>
    <property type="match status" value="1"/>
</dbReference>
<organism evidence="6 7">
    <name type="scientific">Anatilimnocola aggregata</name>
    <dbReference type="NCBI Taxonomy" id="2528021"/>
    <lineage>
        <taxon>Bacteria</taxon>
        <taxon>Pseudomonadati</taxon>
        <taxon>Planctomycetota</taxon>
        <taxon>Planctomycetia</taxon>
        <taxon>Pirellulales</taxon>
        <taxon>Pirellulaceae</taxon>
        <taxon>Anatilimnocola</taxon>
    </lineage>
</organism>
<keyword evidence="7" id="KW-1185">Reference proteome</keyword>
<dbReference type="PANTHER" id="PTHR11748:SF103">
    <property type="entry name" value="GLYCOLATE OXIDASE SUBUNIT GLCE"/>
    <property type="match status" value="1"/>
</dbReference>
<dbReference type="Pfam" id="PF02913">
    <property type="entry name" value="FAD-oxidase_C"/>
    <property type="match status" value="1"/>
</dbReference>
<accession>A0A517YHA1</accession>
<evidence type="ECO:0000259" key="5">
    <source>
        <dbReference type="PROSITE" id="PS51387"/>
    </source>
</evidence>
<sequence length="444" mass="47399">MAAVWNKNILAAGPRFNPFLISLSAIRRKHCRVPVSSDILPLQKTSDPATAAEVVDLVQQARAATTPLYPIGGGTSLHFGLRAKTPGWGVTLSKLNRVVDFPARDMTITVEAGITLAELAQTLAAEGQRLPVDVPAADKATVGGVIATNWNGPRRYGQGSLRDFVIGIEAVDGTGLLFHGGGRVVKNVAGYDFCKLLTGSLGTLGIITQVTFKVRPIPERSAWLACSLSSPKQAEAMLAALQQSAVVPAAVELLAGPVWQSQSALDELKLDPRGYALLVLLEGTAAEVLWMKDHLRREWRDAGVVNPLMEDGCAAPWLQIIEFSADLDSPITVQASVKPSGVLPFIEVCRQRDPNCSVLAHAGNGTVFVRFATFPDKGLGQLLLGDLQPAASAQQGHVVILNAPPGAEATNQSYWGGEAPLALMTAVKRRFDPLNLLNRGRFVY</sequence>
<dbReference type="InterPro" id="IPR016166">
    <property type="entry name" value="FAD-bd_PCMH"/>
</dbReference>
<dbReference type="EC" id="1.-.-.-" evidence="6"/>
<dbReference type="SUPFAM" id="SSF55103">
    <property type="entry name" value="FAD-linked oxidases, C-terminal domain"/>
    <property type="match status" value="1"/>
</dbReference>